<gene>
    <name evidence="1" type="ORF">NPIL_685111</name>
</gene>
<evidence type="ECO:0000313" key="1">
    <source>
        <dbReference type="EMBL" id="GFT63024.1"/>
    </source>
</evidence>
<reference evidence="1" key="1">
    <citation type="submission" date="2020-08" db="EMBL/GenBank/DDBJ databases">
        <title>Multicomponent nature underlies the extraordinary mechanical properties of spider dragline silk.</title>
        <authorList>
            <person name="Kono N."/>
            <person name="Nakamura H."/>
            <person name="Mori M."/>
            <person name="Yoshida Y."/>
            <person name="Ohtoshi R."/>
            <person name="Malay A.D."/>
            <person name="Moran D.A.P."/>
            <person name="Tomita M."/>
            <person name="Numata K."/>
            <person name="Arakawa K."/>
        </authorList>
    </citation>
    <scope>NUCLEOTIDE SEQUENCE</scope>
</reference>
<dbReference type="AlphaFoldDB" id="A0A8X6TW48"/>
<protein>
    <submittedName>
        <fullName evidence="1">Uncharacterized protein</fullName>
    </submittedName>
</protein>
<organism evidence="1 2">
    <name type="scientific">Nephila pilipes</name>
    <name type="common">Giant wood spider</name>
    <name type="synonym">Nephila maculata</name>
    <dbReference type="NCBI Taxonomy" id="299642"/>
    <lineage>
        <taxon>Eukaryota</taxon>
        <taxon>Metazoa</taxon>
        <taxon>Ecdysozoa</taxon>
        <taxon>Arthropoda</taxon>
        <taxon>Chelicerata</taxon>
        <taxon>Arachnida</taxon>
        <taxon>Araneae</taxon>
        <taxon>Araneomorphae</taxon>
        <taxon>Entelegynae</taxon>
        <taxon>Araneoidea</taxon>
        <taxon>Nephilidae</taxon>
        <taxon>Nephila</taxon>
    </lineage>
</organism>
<dbReference type="EMBL" id="BMAW01019364">
    <property type="protein sequence ID" value="GFT63024.1"/>
    <property type="molecule type" value="Genomic_DNA"/>
</dbReference>
<name>A0A8X6TW48_NEPPI</name>
<comment type="caution">
    <text evidence="1">The sequence shown here is derived from an EMBL/GenBank/DDBJ whole genome shotgun (WGS) entry which is preliminary data.</text>
</comment>
<sequence>MTCARQARAWQRRMWQQAARQAMGQAGQNAFASGQPATFTRCRVRAKQRQAPVLKMLVRQPYGWRVSAVVLCSSVLGSALAA</sequence>
<keyword evidence="2" id="KW-1185">Reference proteome</keyword>
<accession>A0A8X6TW48</accession>
<evidence type="ECO:0000313" key="2">
    <source>
        <dbReference type="Proteomes" id="UP000887013"/>
    </source>
</evidence>
<proteinExistence type="predicted"/>
<dbReference type="Proteomes" id="UP000887013">
    <property type="component" value="Unassembled WGS sequence"/>
</dbReference>